<organism evidence="1 2">
    <name type="scientific">Alkalihalophilus lindianensis</name>
    <dbReference type="NCBI Taxonomy" id="1630542"/>
    <lineage>
        <taxon>Bacteria</taxon>
        <taxon>Bacillati</taxon>
        <taxon>Bacillota</taxon>
        <taxon>Bacilli</taxon>
        <taxon>Bacillales</taxon>
        <taxon>Bacillaceae</taxon>
        <taxon>Alkalihalophilus</taxon>
    </lineage>
</organism>
<evidence type="ECO:0000313" key="1">
    <source>
        <dbReference type="EMBL" id="MDV2683994.1"/>
    </source>
</evidence>
<proteinExistence type="predicted"/>
<dbReference type="Proteomes" id="UP001287282">
    <property type="component" value="Unassembled WGS sequence"/>
</dbReference>
<sequence length="47" mass="5766">MDDGFKFNQLPEEEWLSFLEEEFKNEVDELITRLERQNALFYLPDNL</sequence>
<keyword evidence="2" id="KW-1185">Reference proteome</keyword>
<dbReference type="RefSeq" id="WP_317121214.1">
    <property type="nucleotide sequence ID" value="NZ_JAWJBA010000001.1"/>
</dbReference>
<name>A0ABU3X7Z7_9BACI</name>
<comment type="caution">
    <text evidence="1">The sequence shown here is derived from an EMBL/GenBank/DDBJ whole genome shotgun (WGS) entry which is preliminary data.</text>
</comment>
<accession>A0ABU3X7Z7</accession>
<reference evidence="1 2" key="1">
    <citation type="submission" date="2023-10" db="EMBL/GenBank/DDBJ databases">
        <title>Screening of Alkalihalobacillus lindianensis BZ-TG-R113 and Its Alleviation of Salt Stress on Rapeseed Growth.</title>
        <authorList>
            <person name="Zhao B."/>
            <person name="Guo T."/>
        </authorList>
    </citation>
    <scope>NUCLEOTIDE SEQUENCE [LARGE SCALE GENOMIC DNA]</scope>
    <source>
        <strain evidence="1 2">BZ-TG-R113</strain>
    </source>
</reference>
<gene>
    <name evidence="1" type="ORF">RYX56_06360</name>
</gene>
<evidence type="ECO:0000313" key="2">
    <source>
        <dbReference type="Proteomes" id="UP001287282"/>
    </source>
</evidence>
<protein>
    <submittedName>
        <fullName evidence="1">Uncharacterized protein</fullName>
    </submittedName>
</protein>
<dbReference type="EMBL" id="JAWJBA010000001">
    <property type="protein sequence ID" value="MDV2683994.1"/>
    <property type="molecule type" value="Genomic_DNA"/>
</dbReference>